<evidence type="ECO:0000313" key="2">
    <source>
        <dbReference type="Proteomes" id="UP001249291"/>
    </source>
</evidence>
<accession>A0ABU1HPQ8</accession>
<evidence type="ECO:0000313" key="1">
    <source>
        <dbReference type="EMBL" id="MDR6142027.1"/>
    </source>
</evidence>
<sequence length="110" mass="11820">MEKTSLVTIIVAVLGAGGLGAFAREIADIVSKVRRGVSTRESNRKNDIIGQRDAAVERANAEQARADLERALRIAWQGYAGTLAYRLRSSGVVPDSLPDDLGDTLNPKKT</sequence>
<protein>
    <submittedName>
        <fullName evidence="1">Sec-independent protein translocase protein TatA</fullName>
    </submittedName>
</protein>
<reference evidence="1 2" key="1">
    <citation type="submission" date="2023-08" db="EMBL/GenBank/DDBJ databases">
        <title>Functional and genomic diversity of the sorghum phyllosphere microbiome.</title>
        <authorList>
            <person name="Shade A."/>
        </authorList>
    </citation>
    <scope>NUCLEOTIDE SEQUENCE [LARGE SCALE GENOMIC DNA]</scope>
    <source>
        <strain evidence="1 2">SORGH_AS_0445</strain>
    </source>
</reference>
<gene>
    <name evidence="1" type="ORF">QE375_001581</name>
</gene>
<dbReference type="EMBL" id="JAVIZQ010000001">
    <property type="protein sequence ID" value="MDR6142027.1"/>
    <property type="molecule type" value="Genomic_DNA"/>
</dbReference>
<organism evidence="1 2">
    <name type="scientific">Microbacterium foliorum</name>
    <dbReference type="NCBI Taxonomy" id="104336"/>
    <lineage>
        <taxon>Bacteria</taxon>
        <taxon>Bacillati</taxon>
        <taxon>Actinomycetota</taxon>
        <taxon>Actinomycetes</taxon>
        <taxon>Micrococcales</taxon>
        <taxon>Microbacteriaceae</taxon>
        <taxon>Microbacterium</taxon>
    </lineage>
</organism>
<dbReference type="RefSeq" id="WP_309689658.1">
    <property type="nucleotide sequence ID" value="NZ_JAVIZQ010000001.1"/>
</dbReference>
<proteinExistence type="predicted"/>
<keyword evidence="2" id="KW-1185">Reference proteome</keyword>
<name>A0ABU1HPQ8_9MICO</name>
<dbReference type="Proteomes" id="UP001249291">
    <property type="component" value="Unassembled WGS sequence"/>
</dbReference>
<comment type="caution">
    <text evidence="1">The sequence shown here is derived from an EMBL/GenBank/DDBJ whole genome shotgun (WGS) entry which is preliminary data.</text>
</comment>